<dbReference type="Gene3D" id="3.30.70.580">
    <property type="entry name" value="Pseudouridine synthase I, catalytic domain, N-terminal subdomain"/>
    <property type="match status" value="1"/>
</dbReference>
<comment type="similarity">
    <text evidence="1 8">Belongs to the pseudouridine synthase RsuA family.</text>
</comment>
<dbReference type="Proteomes" id="UP000002718">
    <property type="component" value="Chromosome"/>
</dbReference>
<reference evidence="12 14" key="4">
    <citation type="submission" date="2016-10" db="EMBL/GenBank/DDBJ databases">
        <authorList>
            <person name="de Groot N.N."/>
        </authorList>
    </citation>
    <scope>NUCLEOTIDE SEQUENCE [LARGE SCALE GENOMIC DNA]</scope>
    <source>
        <strain evidence="12 14">Nl13</strain>
    </source>
</reference>
<dbReference type="eggNOG" id="COG1187">
    <property type="taxonomic scope" value="Bacteria"/>
</dbReference>
<reference evidence="13" key="2">
    <citation type="submission" date="2005-08" db="EMBL/GenBank/DDBJ databases">
        <title>Complete sequence of chromosome 1 of Nitrosospira multiformis ATCC 25196.</title>
        <authorList>
            <person name="Copeland A."/>
            <person name="Lucas S."/>
            <person name="Lapidus A."/>
            <person name="Barry K."/>
            <person name="Detter J.C."/>
            <person name="Glavina T."/>
            <person name="Hammon N."/>
            <person name="Israni S."/>
            <person name="Pitluck S."/>
            <person name="Chain P."/>
            <person name="Malfatti S."/>
            <person name="Shin M."/>
            <person name="Vergez L."/>
            <person name="Schmutz J."/>
            <person name="Larimer F."/>
            <person name="Land M."/>
            <person name="Hauser L."/>
            <person name="Kyrpides N."/>
            <person name="Lykidis A."/>
            <person name="Richardson P."/>
        </authorList>
    </citation>
    <scope>NUCLEOTIDE SEQUENCE [LARGE SCALE GENOMIC DNA]</scope>
    <source>
        <strain evidence="13">ATCC 25196 / NCIMB 11849 / C 71</strain>
    </source>
</reference>
<dbReference type="NCBIfam" id="NF007976">
    <property type="entry name" value="PRK10700.1"/>
    <property type="match status" value="1"/>
</dbReference>
<dbReference type="STRING" id="323848.Nmul_A1855"/>
<dbReference type="GO" id="GO:0160139">
    <property type="term" value="F:23S rRNA pseudouridine(2605) synthase activity"/>
    <property type="evidence" value="ECO:0007669"/>
    <property type="project" value="UniProtKB-EC"/>
</dbReference>
<evidence type="ECO:0000256" key="4">
    <source>
        <dbReference type="ARBA" id="ARBA00023235"/>
    </source>
</evidence>
<dbReference type="HOGENOM" id="CLU_024979_1_1_4"/>
<dbReference type="CDD" id="cd00165">
    <property type="entry name" value="S4"/>
    <property type="match status" value="1"/>
</dbReference>
<evidence type="ECO:0000256" key="1">
    <source>
        <dbReference type="ARBA" id="ARBA00008348"/>
    </source>
</evidence>
<dbReference type="SMART" id="SM00363">
    <property type="entry name" value="S4"/>
    <property type="match status" value="1"/>
</dbReference>
<keyword evidence="4 8" id="KW-0413">Isomerase</keyword>
<feature type="domain" description="RNA-binding S4" evidence="10">
    <location>
        <begin position="73"/>
        <end position="134"/>
    </location>
</feature>
<feature type="region of interest" description="Disordered" evidence="9">
    <location>
        <begin position="1"/>
        <end position="73"/>
    </location>
</feature>
<gene>
    <name evidence="11" type="ordered locus">Nmul_A1855</name>
    <name evidence="12" type="ORF">SAMN05216403_104168</name>
</gene>
<comment type="function">
    <text evidence="6">Responsible for synthesis of pseudouridine from uracil-2605 in 23S ribosomal RNA.</text>
</comment>
<evidence type="ECO:0000313" key="12">
    <source>
        <dbReference type="EMBL" id="SEF61906.1"/>
    </source>
</evidence>
<dbReference type="FunFam" id="3.30.70.1560:FF:000001">
    <property type="entry name" value="Pseudouridine synthase"/>
    <property type="match status" value="1"/>
</dbReference>
<dbReference type="SUPFAM" id="SSF55174">
    <property type="entry name" value="Alpha-L RNA-binding motif"/>
    <property type="match status" value="1"/>
</dbReference>
<dbReference type="PANTHER" id="PTHR47683:SF3">
    <property type="entry name" value="RIBOSOMAL LARGE SUBUNIT PSEUDOURIDINE SYNTHASE B"/>
    <property type="match status" value="1"/>
</dbReference>
<dbReference type="InterPro" id="IPR050343">
    <property type="entry name" value="RsuA_PseudoU_synthase"/>
</dbReference>
<evidence type="ECO:0000256" key="8">
    <source>
        <dbReference type="RuleBase" id="RU003887"/>
    </source>
</evidence>
<dbReference type="Pfam" id="PF00849">
    <property type="entry name" value="PseudoU_synth_2"/>
    <property type="match status" value="1"/>
</dbReference>
<dbReference type="InterPro" id="IPR042092">
    <property type="entry name" value="PsdUridine_s_RsuA/RluB/E/F_cat"/>
</dbReference>
<dbReference type="GO" id="GO:0005829">
    <property type="term" value="C:cytosol"/>
    <property type="evidence" value="ECO:0007669"/>
    <property type="project" value="UniProtKB-ARBA"/>
</dbReference>
<feature type="compositionally biased region" description="Polar residues" evidence="9">
    <location>
        <begin position="58"/>
        <end position="72"/>
    </location>
</feature>
<evidence type="ECO:0000256" key="3">
    <source>
        <dbReference type="ARBA" id="ARBA00022884"/>
    </source>
</evidence>
<dbReference type="NCBIfam" id="TIGR00093">
    <property type="entry name" value="pseudouridine synthase"/>
    <property type="match status" value="1"/>
</dbReference>
<feature type="compositionally biased region" description="Polar residues" evidence="9">
    <location>
        <begin position="23"/>
        <end position="40"/>
    </location>
</feature>
<evidence type="ECO:0000313" key="13">
    <source>
        <dbReference type="Proteomes" id="UP000002718"/>
    </source>
</evidence>
<dbReference type="RefSeq" id="WP_011381170.1">
    <property type="nucleotide sequence ID" value="NC_007614.1"/>
</dbReference>
<evidence type="ECO:0000256" key="6">
    <source>
        <dbReference type="ARBA" id="ARBA00037383"/>
    </source>
</evidence>
<protein>
    <recommendedName>
        <fullName evidence="8">Pseudouridine synthase</fullName>
        <ecNumber evidence="8">5.4.99.-</ecNumber>
    </recommendedName>
</protein>
<reference evidence="11 13" key="3">
    <citation type="journal article" date="2008" name="Appl. Environ. Microbiol.">
        <title>Complete genome sequence of Nitrosospira multiformis, an ammonia-oxidizing bacterium from the soil environment.</title>
        <authorList>
            <person name="Norton J.M."/>
            <person name="Klotz M.G."/>
            <person name="Stein L.Y."/>
            <person name="Arp D.J."/>
            <person name="Bottomley P.J."/>
            <person name="Chain P.S."/>
            <person name="Hauser L.J."/>
            <person name="Land M.L."/>
            <person name="Larimer F.W."/>
            <person name="Shin M.W."/>
            <person name="Starkenburg S.R."/>
        </authorList>
    </citation>
    <scope>NUCLEOTIDE SEQUENCE [LARGE SCALE GENOMIC DNA]</scope>
    <source>
        <strain evidence="11">ATCC 25196</strain>
        <strain evidence="13">ATCC 25196 / NCIMB 11849 / C 71</strain>
    </source>
</reference>
<dbReference type="InterPro" id="IPR000748">
    <property type="entry name" value="PsdUridine_synth_RsuA/RluB/E/F"/>
</dbReference>
<dbReference type="CDD" id="cd02556">
    <property type="entry name" value="PseudoU_synth_RluB"/>
    <property type="match status" value="1"/>
</dbReference>
<name>Q2Y7X1_NITMU</name>
<dbReference type="Gene3D" id="3.10.290.10">
    <property type="entry name" value="RNA-binding S4 domain"/>
    <property type="match status" value="1"/>
</dbReference>
<comment type="catalytic activity">
    <reaction evidence="5">
        <text>uridine(2605) in 23S rRNA = pseudouridine(2605) in 23S rRNA</text>
        <dbReference type="Rhea" id="RHEA:42520"/>
        <dbReference type="Rhea" id="RHEA-COMP:10095"/>
        <dbReference type="Rhea" id="RHEA-COMP:10096"/>
        <dbReference type="ChEBI" id="CHEBI:65314"/>
        <dbReference type="ChEBI" id="CHEBI:65315"/>
        <dbReference type="EC" id="5.4.99.22"/>
    </reaction>
</comment>
<dbReference type="InterPro" id="IPR006145">
    <property type="entry name" value="PsdUridine_synth_RsuA/RluA"/>
</dbReference>
<dbReference type="SUPFAM" id="SSF55120">
    <property type="entry name" value="Pseudouridine synthase"/>
    <property type="match status" value="1"/>
</dbReference>
<keyword evidence="13" id="KW-1185">Reference proteome</keyword>
<dbReference type="InterPro" id="IPR036986">
    <property type="entry name" value="S4_RNA-bd_sf"/>
</dbReference>
<dbReference type="InterPro" id="IPR018496">
    <property type="entry name" value="PsdUridine_synth_RsuA/RluB_CS"/>
</dbReference>
<dbReference type="Gene3D" id="3.30.70.1560">
    <property type="entry name" value="Alpha-L RNA-binding motif"/>
    <property type="match status" value="1"/>
</dbReference>
<dbReference type="Proteomes" id="UP000236751">
    <property type="component" value="Unassembled WGS sequence"/>
</dbReference>
<evidence type="ECO:0000259" key="10">
    <source>
        <dbReference type="SMART" id="SM00363"/>
    </source>
</evidence>
<dbReference type="PROSITE" id="PS01149">
    <property type="entry name" value="PSI_RSU"/>
    <property type="match status" value="1"/>
</dbReference>
<keyword evidence="2" id="KW-0698">rRNA processing</keyword>
<dbReference type="InterPro" id="IPR002942">
    <property type="entry name" value="S4_RNA-bd"/>
</dbReference>
<evidence type="ECO:0000256" key="7">
    <source>
        <dbReference type="PROSITE-ProRule" id="PRU00182"/>
    </source>
</evidence>
<dbReference type="FunFam" id="3.30.70.580:FF:000009">
    <property type="entry name" value="Pseudouridine synthase"/>
    <property type="match status" value="1"/>
</dbReference>
<dbReference type="FunFam" id="3.10.290.10:FF:000003">
    <property type="entry name" value="Pseudouridine synthase"/>
    <property type="match status" value="1"/>
</dbReference>
<dbReference type="InterPro" id="IPR020094">
    <property type="entry name" value="TruA/RsuA/RluB/E/F_N"/>
</dbReference>
<dbReference type="EMBL" id="FNVK01000004">
    <property type="protein sequence ID" value="SEF61906.1"/>
    <property type="molecule type" value="Genomic_DNA"/>
</dbReference>
<dbReference type="GO" id="GO:0000455">
    <property type="term" value="P:enzyme-directed rRNA pseudouridine synthesis"/>
    <property type="evidence" value="ECO:0007669"/>
    <property type="project" value="UniProtKB-ARBA"/>
</dbReference>
<dbReference type="GO" id="GO:0003723">
    <property type="term" value="F:RNA binding"/>
    <property type="evidence" value="ECO:0007669"/>
    <property type="project" value="UniProtKB-KW"/>
</dbReference>
<dbReference type="PANTHER" id="PTHR47683">
    <property type="entry name" value="PSEUDOURIDINE SYNTHASE FAMILY PROTEIN-RELATED"/>
    <property type="match status" value="1"/>
</dbReference>
<dbReference type="KEGG" id="nmu:Nmul_A1855"/>
<proteinExistence type="inferred from homology"/>
<sequence>MKTRSSPSPEAVRRRRSMKITKSPASSTPADSPKSLQSPVRSRLRGAGLKGSIKPAATPQSGVGSTSPQPVTQKLHKVLAQAGLGSRREMEELIASGQVTINGKTAQVGDRIAARDVVRVGKRVVHFRSARRLPRVMLYHKPEGEIVSQDDPQGRTSVFDKLPQLRSSKWIAIGRLDYNTSGLLVFTTDGELANRLMHPRFEVEREYAVRIIGRLTPEQATLLTSGVELEDGAAKFDYLSDEGGEGSNHWYRVILKEGRNREVRRMFEAVGMTVSRLMRVRFGPINLPSRLKRGKSMELNEAEIGRLLELVGYKA</sequence>
<organism evidence="11 13">
    <name type="scientific">Nitrosospira multiformis (strain ATCC 25196 / NCIMB 11849 / C 71)</name>
    <dbReference type="NCBI Taxonomy" id="323848"/>
    <lineage>
        <taxon>Bacteria</taxon>
        <taxon>Pseudomonadati</taxon>
        <taxon>Pseudomonadota</taxon>
        <taxon>Betaproteobacteria</taxon>
        <taxon>Nitrosomonadales</taxon>
        <taxon>Nitrosomonadaceae</taxon>
        <taxon>Nitrosospira</taxon>
    </lineage>
</organism>
<dbReference type="PROSITE" id="PS50889">
    <property type="entry name" value="S4"/>
    <property type="match status" value="1"/>
</dbReference>
<evidence type="ECO:0000313" key="11">
    <source>
        <dbReference type="EMBL" id="ABB75150.1"/>
    </source>
</evidence>
<dbReference type="Pfam" id="PF01479">
    <property type="entry name" value="S4"/>
    <property type="match status" value="1"/>
</dbReference>
<evidence type="ECO:0000256" key="5">
    <source>
        <dbReference type="ARBA" id="ARBA00036944"/>
    </source>
</evidence>
<dbReference type="InterPro" id="IPR020103">
    <property type="entry name" value="PsdUridine_synth_cat_dom_sf"/>
</dbReference>
<evidence type="ECO:0000256" key="9">
    <source>
        <dbReference type="SAM" id="MobiDB-lite"/>
    </source>
</evidence>
<accession>Q2Y7X1</accession>
<dbReference type="EMBL" id="CP000103">
    <property type="protein sequence ID" value="ABB75150.1"/>
    <property type="molecule type" value="Genomic_DNA"/>
</dbReference>
<evidence type="ECO:0000313" key="14">
    <source>
        <dbReference type="Proteomes" id="UP000236751"/>
    </source>
</evidence>
<evidence type="ECO:0000256" key="2">
    <source>
        <dbReference type="ARBA" id="ARBA00022552"/>
    </source>
</evidence>
<keyword evidence="3 7" id="KW-0694">RNA-binding</keyword>
<dbReference type="AlphaFoldDB" id="Q2Y7X1"/>
<dbReference type="EC" id="5.4.99.-" evidence="8"/>
<reference evidence="11" key="1">
    <citation type="submission" date="2005-08" db="EMBL/GenBank/DDBJ databases">
        <title>Complete sequence of Chromosome 1 of Nitrosospira multiformis ATCC 25196.</title>
        <authorList>
            <consortium name="US DOE Joint Genome Institute"/>
            <person name="Copeland A."/>
            <person name="Lucas S."/>
            <person name="Lapidus A."/>
            <person name="Barry K."/>
            <person name="Detter J.C."/>
            <person name="Glavina T."/>
            <person name="Hammon N."/>
            <person name="Israni S."/>
            <person name="Pitluck S."/>
            <person name="Chain P."/>
            <person name="Malfatti S."/>
            <person name="Shin M."/>
            <person name="Vergez L."/>
            <person name="Schmutz J."/>
            <person name="Larimer F."/>
            <person name="Land M."/>
            <person name="Hauser L."/>
            <person name="Kyrpides N."/>
            <person name="Lykidis A."/>
            <person name="Richardson P."/>
        </authorList>
    </citation>
    <scope>NUCLEOTIDE SEQUENCE</scope>
    <source>
        <strain evidence="11">ATCC 25196</strain>
    </source>
</reference>